<dbReference type="GO" id="GO:0005524">
    <property type="term" value="F:ATP binding"/>
    <property type="evidence" value="ECO:0007669"/>
    <property type="project" value="InterPro"/>
</dbReference>
<dbReference type="InterPro" id="IPR027417">
    <property type="entry name" value="P-loop_NTPase"/>
</dbReference>
<dbReference type="EMBL" id="MLQS01000022">
    <property type="protein sequence ID" value="OIJ19041.1"/>
    <property type="molecule type" value="Genomic_DNA"/>
</dbReference>
<feature type="compositionally biased region" description="Low complexity" evidence="2">
    <location>
        <begin position="288"/>
        <end position="299"/>
    </location>
</feature>
<name>A0A1S2M2W6_9BACI</name>
<proteinExistence type="inferred from homology"/>
<feature type="region of interest" description="Disordered" evidence="2">
    <location>
        <begin position="283"/>
        <end position="389"/>
    </location>
</feature>
<dbReference type="CDD" id="cd00009">
    <property type="entry name" value="AAA"/>
    <property type="match status" value="1"/>
</dbReference>
<dbReference type="RefSeq" id="WP_071390390.1">
    <property type="nucleotide sequence ID" value="NZ_MLQS01000022.1"/>
</dbReference>
<dbReference type="InterPro" id="IPR052989">
    <property type="entry name" value="Mg-chelatase_DI-like"/>
</dbReference>
<dbReference type="SMART" id="SM00382">
    <property type="entry name" value="AAA"/>
    <property type="match status" value="1"/>
</dbReference>
<evidence type="ECO:0000256" key="2">
    <source>
        <dbReference type="SAM" id="MobiDB-lite"/>
    </source>
</evidence>
<dbReference type="SUPFAM" id="SSF53300">
    <property type="entry name" value="vWA-like"/>
    <property type="match status" value="1"/>
</dbReference>
<evidence type="ECO:0000313" key="4">
    <source>
        <dbReference type="EMBL" id="OIJ19041.1"/>
    </source>
</evidence>
<dbReference type="GO" id="GO:0016887">
    <property type="term" value="F:ATP hydrolysis activity"/>
    <property type="evidence" value="ECO:0007669"/>
    <property type="project" value="InterPro"/>
</dbReference>
<dbReference type="Gene3D" id="3.40.50.300">
    <property type="entry name" value="P-loop containing nucleotide triphosphate hydrolases"/>
    <property type="match status" value="1"/>
</dbReference>
<dbReference type="InterPro" id="IPR041628">
    <property type="entry name" value="ChlI/MoxR_AAA_lid"/>
</dbReference>
<dbReference type="SUPFAM" id="SSF52540">
    <property type="entry name" value="P-loop containing nucleoside triphosphate hydrolases"/>
    <property type="match status" value="1"/>
</dbReference>
<dbReference type="SMART" id="SM00327">
    <property type="entry name" value="VWA"/>
    <property type="match status" value="1"/>
</dbReference>
<gene>
    <name evidence="4" type="ORF">BKP45_14395</name>
</gene>
<protein>
    <recommendedName>
        <fullName evidence="3">VWFA domain-containing protein</fullName>
    </recommendedName>
</protein>
<dbReference type="PANTHER" id="PTHR35023">
    <property type="entry name" value="CHELATASE-RELATED"/>
    <property type="match status" value="1"/>
</dbReference>
<feature type="compositionally biased region" description="Basic residues" evidence="2">
    <location>
        <begin position="373"/>
        <end position="384"/>
    </location>
</feature>
<keyword evidence="5" id="KW-1185">Reference proteome</keyword>
<comment type="similarity">
    <text evidence="1">Belongs to the Mg-chelatase subunits D/I family.</text>
</comment>
<dbReference type="Gene3D" id="1.10.8.80">
    <property type="entry name" value="Magnesium chelatase subunit I, C-Terminal domain"/>
    <property type="match status" value="1"/>
</dbReference>
<dbReference type="PROSITE" id="PS50234">
    <property type="entry name" value="VWFA"/>
    <property type="match status" value="1"/>
</dbReference>
<dbReference type="CDD" id="cd01451">
    <property type="entry name" value="vWA_Magnesium_chelatase"/>
    <property type="match status" value="1"/>
</dbReference>
<feature type="domain" description="VWFA" evidence="3">
    <location>
        <begin position="446"/>
        <end position="626"/>
    </location>
</feature>
<organism evidence="4 5">
    <name type="scientific">Anaerobacillus alkalidiazotrophicus</name>
    <dbReference type="NCBI Taxonomy" id="472963"/>
    <lineage>
        <taxon>Bacteria</taxon>
        <taxon>Bacillati</taxon>
        <taxon>Bacillota</taxon>
        <taxon>Bacilli</taxon>
        <taxon>Bacillales</taxon>
        <taxon>Bacillaceae</taxon>
        <taxon>Anaerobacillus</taxon>
    </lineage>
</organism>
<dbReference type="STRING" id="472963.BKP45_14395"/>
<dbReference type="Pfam" id="PF17863">
    <property type="entry name" value="AAA_lid_2"/>
    <property type="match status" value="1"/>
</dbReference>
<evidence type="ECO:0000259" key="3">
    <source>
        <dbReference type="PROSITE" id="PS50234"/>
    </source>
</evidence>
<dbReference type="Pfam" id="PF07728">
    <property type="entry name" value="AAA_5"/>
    <property type="match status" value="1"/>
</dbReference>
<accession>A0A1S2M2W6</accession>
<dbReference type="InterPro" id="IPR036465">
    <property type="entry name" value="vWFA_dom_sf"/>
</dbReference>
<dbReference type="InterPro" id="IPR003593">
    <property type="entry name" value="AAA+_ATPase"/>
</dbReference>
<dbReference type="Pfam" id="PF13519">
    <property type="entry name" value="VWA_2"/>
    <property type="match status" value="1"/>
</dbReference>
<dbReference type="InterPro" id="IPR041702">
    <property type="entry name" value="BchD/ChlD_VWA"/>
</dbReference>
<reference evidence="4 5" key="1">
    <citation type="submission" date="2016-10" db="EMBL/GenBank/DDBJ databases">
        <title>Draft genome sequences of four alkaliphilic bacteria belonging to the Anaerobacillus genus.</title>
        <authorList>
            <person name="Bassil N.M."/>
            <person name="Lloyd J.R."/>
        </authorList>
    </citation>
    <scope>NUCLEOTIDE SEQUENCE [LARGE SCALE GENOMIC DNA]</scope>
    <source>
        <strain evidence="4 5">DSM 22531</strain>
    </source>
</reference>
<dbReference type="InterPro" id="IPR002035">
    <property type="entry name" value="VWF_A"/>
</dbReference>
<sequence>MEQRYVYPFSAIIGQARIKKALLMNVVNPKIGGVLITGERGTAKSTMVRALGDLLQQTKVVDLPLNVTEEMVVGTIKLDKAIKEGVKELEEGLLAKVDGHILYIDEVNLLSDGITKIILDAASSGINRVEREGISFIHSSKFTLVGTMNPEEGQLSPQFLDRFGLYVTVKGEEDLQSRVEIIKRRLQYEEDPKKFYLSYEKENKLLREKIAKAKQLIESITVPDGMIDLCASIALQANCSGHRADLYLIEAAKAIAALNEQNSVSVKHIEEAAQYVIVHRMREKPENQQEQQEEQNNNENQHEEDHDQPNNPSQENQQNDNNDRDSMDELPPTEPPQDQEDNQLPQDKESVSDIGEQFKLNKIIASEKDRQIRKGSGKRSKTRSGTKQGRFVKAAISSGKVTDLAFVATIRAAAPFQKLRKSNGNVITITDADLRKKVREKRIGNTLLFVVDASGSMGAQQRMKAVKGATLSILNDAYQKRDSVGMIAFRKDTAELILDITRSVDLAQRKLRELPTGGKTPLAHGLFLGYERLRKALIKDQEILPILIVVTDGKANHGMNGTDPVKEALDIAQHIAATGVQSLVIDIENNFINLGIAKEIAKALNADYYKLDELKSDNIVSAVKAIL</sequence>
<dbReference type="Gene3D" id="3.40.50.410">
    <property type="entry name" value="von Willebrand factor, type A domain"/>
    <property type="match status" value="1"/>
</dbReference>
<dbReference type="InterPro" id="IPR011704">
    <property type="entry name" value="ATPase_dyneun-rel_AAA"/>
</dbReference>
<dbReference type="PANTHER" id="PTHR35023:SF1">
    <property type="entry name" value="MG-PROTOPORPHYRIN IX CHELATASE"/>
    <property type="match status" value="1"/>
</dbReference>
<comment type="caution">
    <text evidence="4">The sequence shown here is derived from an EMBL/GenBank/DDBJ whole genome shotgun (WGS) entry which is preliminary data.</text>
</comment>
<evidence type="ECO:0000313" key="5">
    <source>
        <dbReference type="Proteomes" id="UP000180057"/>
    </source>
</evidence>
<dbReference type="OrthoDB" id="9775079at2"/>
<evidence type="ECO:0000256" key="1">
    <source>
        <dbReference type="ARBA" id="ARBA00005799"/>
    </source>
</evidence>
<dbReference type="Proteomes" id="UP000180057">
    <property type="component" value="Unassembled WGS sequence"/>
</dbReference>
<feature type="compositionally biased region" description="Low complexity" evidence="2">
    <location>
        <begin position="309"/>
        <end position="320"/>
    </location>
</feature>
<dbReference type="AlphaFoldDB" id="A0A1S2M2W6"/>